<dbReference type="AlphaFoldDB" id="A0AA38PB65"/>
<feature type="region of interest" description="Disordered" evidence="1">
    <location>
        <begin position="1"/>
        <end position="21"/>
    </location>
</feature>
<dbReference type="Proteomes" id="UP001163846">
    <property type="component" value="Unassembled WGS sequence"/>
</dbReference>
<evidence type="ECO:0000313" key="2">
    <source>
        <dbReference type="EMBL" id="KAJ3839675.1"/>
    </source>
</evidence>
<keyword evidence="3" id="KW-1185">Reference proteome</keyword>
<gene>
    <name evidence="2" type="ORF">F5878DRAFT_581322</name>
</gene>
<proteinExistence type="predicted"/>
<organism evidence="2 3">
    <name type="scientific">Lentinula raphanica</name>
    <dbReference type="NCBI Taxonomy" id="153919"/>
    <lineage>
        <taxon>Eukaryota</taxon>
        <taxon>Fungi</taxon>
        <taxon>Dikarya</taxon>
        <taxon>Basidiomycota</taxon>
        <taxon>Agaricomycotina</taxon>
        <taxon>Agaricomycetes</taxon>
        <taxon>Agaricomycetidae</taxon>
        <taxon>Agaricales</taxon>
        <taxon>Marasmiineae</taxon>
        <taxon>Omphalotaceae</taxon>
        <taxon>Lentinula</taxon>
    </lineage>
</organism>
<evidence type="ECO:0008006" key="4">
    <source>
        <dbReference type="Google" id="ProtNLM"/>
    </source>
</evidence>
<dbReference type="EMBL" id="MU806114">
    <property type="protein sequence ID" value="KAJ3839675.1"/>
    <property type="molecule type" value="Genomic_DNA"/>
</dbReference>
<evidence type="ECO:0000313" key="3">
    <source>
        <dbReference type="Proteomes" id="UP001163846"/>
    </source>
</evidence>
<protein>
    <recommendedName>
        <fullName evidence="4">B box-type domain-containing protein</fullName>
    </recommendedName>
</protein>
<sequence>MATGKFVSHKRRKISSATKPATNSLPPLIAPSLSAVFKNAAILTCSSCHRHAQTVSKSSIVFCARCGSPTCTICSRTCTAPLPPPRSLTCPPVRPPLDTEFDAHSLQKAVAQPQRVALTFNSVNANTAVHPLGKKKRSKDDDLESVIQAVNSNEIENEKAELGRSCGRVVCKACCFESPENDIIACYDCYEAH</sequence>
<accession>A0AA38PB65</accession>
<comment type="caution">
    <text evidence="2">The sequence shown here is derived from an EMBL/GenBank/DDBJ whole genome shotgun (WGS) entry which is preliminary data.</text>
</comment>
<name>A0AA38PB65_9AGAR</name>
<reference evidence="2" key="1">
    <citation type="submission" date="2022-08" db="EMBL/GenBank/DDBJ databases">
        <authorList>
            <consortium name="DOE Joint Genome Institute"/>
            <person name="Min B."/>
            <person name="Riley R."/>
            <person name="Sierra-Patev S."/>
            <person name="Naranjo-Ortiz M."/>
            <person name="Looney B."/>
            <person name="Konkel Z."/>
            <person name="Slot J.C."/>
            <person name="Sakamoto Y."/>
            <person name="Steenwyk J.L."/>
            <person name="Rokas A."/>
            <person name="Carro J."/>
            <person name="Camarero S."/>
            <person name="Ferreira P."/>
            <person name="Molpeceres G."/>
            <person name="Ruiz-Duenas F.J."/>
            <person name="Serrano A."/>
            <person name="Henrissat B."/>
            <person name="Drula E."/>
            <person name="Hughes K.W."/>
            <person name="Mata J.L."/>
            <person name="Ishikawa N.K."/>
            <person name="Vargas-Isla R."/>
            <person name="Ushijima S."/>
            <person name="Smith C.A."/>
            <person name="Ahrendt S."/>
            <person name="Andreopoulos W."/>
            <person name="He G."/>
            <person name="Labutti K."/>
            <person name="Lipzen A."/>
            <person name="Ng V."/>
            <person name="Sandor L."/>
            <person name="Barry K."/>
            <person name="Martinez A.T."/>
            <person name="Xiao Y."/>
            <person name="Gibbons J.G."/>
            <person name="Terashima K."/>
            <person name="Hibbett D.S."/>
            <person name="Grigoriev I.V."/>
        </authorList>
    </citation>
    <scope>NUCLEOTIDE SEQUENCE</scope>
    <source>
        <strain evidence="2">TFB9207</strain>
    </source>
</reference>
<evidence type="ECO:0000256" key="1">
    <source>
        <dbReference type="SAM" id="MobiDB-lite"/>
    </source>
</evidence>